<dbReference type="Proteomes" id="UP000198744">
    <property type="component" value="Unassembled WGS sequence"/>
</dbReference>
<evidence type="ECO:0000313" key="4">
    <source>
        <dbReference type="EMBL" id="SEM71998.1"/>
    </source>
</evidence>
<dbReference type="PROSITE" id="PS51257">
    <property type="entry name" value="PROKAR_LIPOPROTEIN"/>
    <property type="match status" value="1"/>
</dbReference>
<keyword evidence="2" id="KW-1133">Transmembrane helix</keyword>
<feature type="transmembrane region" description="Helical" evidence="2">
    <location>
        <begin position="73"/>
        <end position="94"/>
    </location>
</feature>
<feature type="transmembrane region" description="Helical" evidence="2">
    <location>
        <begin position="48"/>
        <end position="66"/>
    </location>
</feature>
<feature type="region of interest" description="Disordered" evidence="1">
    <location>
        <begin position="241"/>
        <end position="271"/>
    </location>
</feature>
<evidence type="ECO:0000256" key="1">
    <source>
        <dbReference type="SAM" id="MobiDB-lite"/>
    </source>
</evidence>
<dbReference type="AlphaFoldDB" id="A0A1H8AQA6"/>
<dbReference type="EMBL" id="FOBS01000038">
    <property type="protein sequence ID" value="SEM71998.1"/>
    <property type="molecule type" value="Genomic_DNA"/>
</dbReference>
<accession>A0A1H8AQA6</accession>
<keyword evidence="3" id="KW-0732">Signal</keyword>
<evidence type="ECO:0000313" key="5">
    <source>
        <dbReference type="Proteomes" id="UP000198744"/>
    </source>
</evidence>
<proteinExistence type="predicted"/>
<keyword evidence="2" id="KW-0812">Transmembrane</keyword>
<name>A0A1H8AQA6_9BACT</name>
<feature type="chain" id="PRO_5011708956" description="Glycine zipper" evidence="3">
    <location>
        <begin position="24"/>
        <end position="271"/>
    </location>
</feature>
<evidence type="ECO:0000256" key="2">
    <source>
        <dbReference type="SAM" id="Phobius"/>
    </source>
</evidence>
<organism evidence="4 5">
    <name type="scientific">Syntrophus gentianae</name>
    <dbReference type="NCBI Taxonomy" id="43775"/>
    <lineage>
        <taxon>Bacteria</taxon>
        <taxon>Pseudomonadati</taxon>
        <taxon>Thermodesulfobacteriota</taxon>
        <taxon>Syntrophia</taxon>
        <taxon>Syntrophales</taxon>
        <taxon>Syntrophaceae</taxon>
        <taxon>Syntrophus</taxon>
    </lineage>
</organism>
<evidence type="ECO:0008006" key="6">
    <source>
        <dbReference type="Google" id="ProtNLM"/>
    </source>
</evidence>
<protein>
    <recommendedName>
        <fullName evidence="6">Glycine zipper</fullName>
    </recommendedName>
</protein>
<gene>
    <name evidence="4" type="ORF">SAMN04489760_13829</name>
</gene>
<dbReference type="RefSeq" id="WP_175476616.1">
    <property type="nucleotide sequence ID" value="NZ_FOBS01000038.1"/>
</dbReference>
<keyword evidence="2" id="KW-0472">Membrane</keyword>
<reference evidence="4 5" key="1">
    <citation type="submission" date="2016-10" db="EMBL/GenBank/DDBJ databases">
        <authorList>
            <person name="de Groot N.N."/>
        </authorList>
    </citation>
    <scope>NUCLEOTIDE SEQUENCE [LARGE SCALE GENOMIC DNA]</scope>
    <source>
        <strain evidence="4 5">DSM 8423</strain>
    </source>
</reference>
<dbReference type="STRING" id="43775.SAMN04489760_13829"/>
<sequence>MKIKKFRRLIPFLLAIFLFTACAPLPPPGTPLTPEERASAQRRCIAGYTAAGALGGALGGAFIGAVTGKGQGALIGAAAGAAVGGALAFAIAWGHCLSAYSDLKSYPVAGGQETANRTGYNSSQGEVIKIENYFLNPTGVAPGGKVQMNGSYYVMAPEGEREVKVTETRALSFLDPEKNEWKELGSVDQEVTSAIGTRRAEGSFDIPADAPEGQYRITLKVSAFGKTDQLTKDLTVKKGLAMGPSASSEGTASGAKSVGNSSPKKKTVKKK</sequence>
<keyword evidence="5" id="KW-1185">Reference proteome</keyword>
<evidence type="ECO:0000256" key="3">
    <source>
        <dbReference type="SAM" id="SignalP"/>
    </source>
</evidence>
<feature type="signal peptide" evidence="3">
    <location>
        <begin position="1"/>
        <end position="23"/>
    </location>
</feature>